<name>A0A1M6RI85_9CLOT</name>
<evidence type="ECO:0000256" key="1">
    <source>
        <dbReference type="SAM" id="Phobius"/>
    </source>
</evidence>
<dbReference type="AlphaFoldDB" id="A0A1M6RI85"/>
<keyword evidence="1" id="KW-1133">Transmembrane helix</keyword>
<protein>
    <submittedName>
        <fullName evidence="4">Putative zinc-finger</fullName>
    </submittedName>
</protein>
<evidence type="ECO:0000259" key="3">
    <source>
        <dbReference type="Pfam" id="PF16107"/>
    </source>
</evidence>
<organism evidence="4 5">
    <name type="scientific">Hathewaya proteolytica DSM 3090</name>
    <dbReference type="NCBI Taxonomy" id="1121331"/>
    <lineage>
        <taxon>Bacteria</taxon>
        <taxon>Bacillati</taxon>
        <taxon>Bacillota</taxon>
        <taxon>Clostridia</taxon>
        <taxon>Eubacteriales</taxon>
        <taxon>Clostridiaceae</taxon>
        <taxon>Hathewaya</taxon>
    </lineage>
</organism>
<gene>
    <name evidence="4" type="ORF">SAMN02745248_02303</name>
</gene>
<feature type="domain" description="DUF4825" evidence="3">
    <location>
        <begin position="196"/>
        <end position="285"/>
    </location>
</feature>
<keyword evidence="1" id="KW-0812">Transmembrane</keyword>
<evidence type="ECO:0000313" key="4">
    <source>
        <dbReference type="EMBL" id="SHK32088.1"/>
    </source>
</evidence>
<proteinExistence type="predicted"/>
<dbReference type="Proteomes" id="UP000183952">
    <property type="component" value="Unassembled WGS sequence"/>
</dbReference>
<dbReference type="OrthoDB" id="6194834at2"/>
<dbReference type="InterPro" id="IPR027383">
    <property type="entry name" value="Znf_put"/>
</dbReference>
<keyword evidence="5" id="KW-1185">Reference proteome</keyword>
<feature type="domain" description="Putative zinc-finger" evidence="2">
    <location>
        <begin position="7"/>
        <end position="40"/>
    </location>
</feature>
<evidence type="ECO:0000259" key="2">
    <source>
        <dbReference type="Pfam" id="PF13490"/>
    </source>
</evidence>
<keyword evidence="4" id="KW-0863">Zinc-finger</keyword>
<feature type="transmembrane region" description="Helical" evidence="1">
    <location>
        <begin position="75"/>
        <end position="95"/>
    </location>
</feature>
<dbReference type="Pfam" id="PF13490">
    <property type="entry name" value="zf-HC2"/>
    <property type="match status" value="1"/>
</dbReference>
<accession>A0A1M6RI85</accession>
<keyword evidence="4" id="KW-0862">Zinc</keyword>
<sequence>MSDEIKCQIVRDLLPLYVDGLTSDVTKEAVENHIIHCEQCKESLEFMMANENENKYEAKEVDYLKKIKKRNSRKMFIGIFSAVILITCIFVWRVFIHGFIANASGIDYKVLINGKNLVLNGSLLNSGEGYSHIKMTKNQGVINLKVYTAPINIFRKSGDFKETFELSEDIKTVYLGDVIIYDNGEIIPKRVAEVFNAKTPYIGDISKALGVTQALGVNRSLGNFTSELQTFEEPYKWQLNFTENTFEDMKQLENEIFAYSCIMLATIDNLGEVSWNCNIAGEYKISTVTAEFASNFAGKDIKKCATSANELKKLMVKLGLYR</sequence>
<reference evidence="4 5" key="1">
    <citation type="submission" date="2016-11" db="EMBL/GenBank/DDBJ databases">
        <authorList>
            <person name="Jaros S."/>
            <person name="Januszkiewicz K."/>
            <person name="Wedrychowicz H."/>
        </authorList>
    </citation>
    <scope>NUCLEOTIDE SEQUENCE [LARGE SCALE GENOMIC DNA]</scope>
    <source>
        <strain evidence="4 5">DSM 3090</strain>
    </source>
</reference>
<keyword evidence="1" id="KW-0472">Membrane</keyword>
<dbReference type="STRING" id="1121331.SAMN02745248_02303"/>
<evidence type="ECO:0000313" key="5">
    <source>
        <dbReference type="Proteomes" id="UP000183952"/>
    </source>
</evidence>
<dbReference type="InterPro" id="IPR032250">
    <property type="entry name" value="DUF4825"/>
</dbReference>
<dbReference type="GO" id="GO:0008270">
    <property type="term" value="F:zinc ion binding"/>
    <property type="evidence" value="ECO:0007669"/>
    <property type="project" value="UniProtKB-KW"/>
</dbReference>
<keyword evidence="4" id="KW-0479">Metal-binding</keyword>
<dbReference type="Pfam" id="PF16107">
    <property type="entry name" value="DUF4825"/>
    <property type="match status" value="1"/>
</dbReference>
<dbReference type="EMBL" id="FRAD01000022">
    <property type="protein sequence ID" value="SHK32088.1"/>
    <property type="molecule type" value="Genomic_DNA"/>
</dbReference>
<dbReference type="RefSeq" id="WP_072904224.1">
    <property type="nucleotide sequence ID" value="NZ_FRAD01000022.1"/>
</dbReference>